<evidence type="ECO:0000313" key="2">
    <source>
        <dbReference type="EMBL" id="OWZ15817.1"/>
    </source>
</evidence>
<dbReference type="InterPro" id="IPR031872">
    <property type="entry name" value="NDC10_II"/>
</dbReference>
<gene>
    <name evidence="2" type="ORF">PHMEG_00010464</name>
</gene>
<dbReference type="Gene3D" id="1.10.443.20">
    <property type="entry name" value="Centromere DNA-binding protein complex CBF3 subunit, domain 2"/>
    <property type="match status" value="1"/>
</dbReference>
<dbReference type="GO" id="GO:0003677">
    <property type="term" value="F:DNA binding"/>
    <property type="evidence" value="ECO:0007669"/>
    <property type="project" value="InterPro"/>
</dbReference>
<protein>
    <submittedName>
        <fullName evidence="2">Transposable element</fullName>
    </submittedName>
</protein>
<proteinExistence type="predicted"/>
<accession>A0A225WFM1</accession>
<name>A0A225WFM1_9STRA</name>
<evidence type="ECO:0000313" key="3">
    <source>
        <dbReference type="Proteomes" id="UP000198211"/>
    </source>
</evidence>
<keyword evidence="3" id="KW-1185">Reference proteome</keyword>
<evidence type="ECO:0000259" key="1">
    <source>
        <dbReference type="Pfam" id="PF16787"/>
    </source>
</evidence>
<comment type="caution">
    <text evidence="2">The sequence shown here is derived from an EMBL/GenBank/DDBJ whole genome shotgun (WGS) entry which is preliminary data.</text>
</comment>
<dbReference type="STRING" id="4795.A0A225WFM1"/>
<dbReference type="InterPro" id="IPR038279">
    <property type="entry name" value="Ndc10_dom2_sf"/>
</dbReference>
<dbReference type="AlphaFoldDB" id="A0A225WFM1"/>
<dbReference type="EMBL" id="NBNE01001046">
    <property type="protein sequence ID" value="OWZ15817.1"/>
    <property type="molecule type" value="Genomic_DNA"/>
</dbReference>
<dbReference type="Proteomes" id="UP000198211">
    <property type="component" value="Unassembled WGS sequence"/>
</dbReference>
<reference evidence="3" key="1">
    <citation type="submission" date="2017-03" db="EMBL/GenBank/DDBJ databases">
        <title>Phytopthora megakarya and P. palmivora, two closely related causual agents of cacao black pod achieved similar genome size and gene model numbers by different mechanisms.</title>
        <authorList>
            <person name="Ali S."/>
            <person name="Shao J."/>
            <person name="Larry D.J."/>
            <person name="Kronmiller B."/>
            <person name="Shen D."/>
            <person name="Strem M.D."/>
            <person name="Melnick R.L."/>
            <person name="Guiltinan M.J."/>
            <person name="Tyler B.M."/>
            <person name="Meinhardt L.W."/>
            <person name="Bailey B.A."/>
        </authorList>
    </citation>
    <scope>NUCLEOTIDE SEQUENCE [LARGE SCALE GENOMIC DNA]</scope>
    <source>
        <strain evidence="3">zdho120</strain>
    </source>
</reference>
<feature type="domain" description="Ndc10" evidence="1">
    <location>
        <begin position="5"/>
        <end position="70"/>
    </location>
</feature>
<organism evidence="2 3">
    <name type="scientific">Phytophthora megakarya</name>
    <dbReference type="NCBI Taxonomy" id="4795"/>
    <lineage>
        <taxon>Eukaryota</taxon>
        <taxon>Sar</taxon>
        <taxon>Stramenopiles</taxon>
        <taxon>Oomycota</taxon>
        <taxon>Peronosporomycetes</taxon>
        <taxon>Peronosporales</taxon>
        <taxon>Peronosporaceae</taxon>
        <taxon>Phytophthora</taxon>
    </lineage>
</organism>
<sequence>MISQELDREEYQACIAIVLLIQHVKTNTFGKMQHVGFFRNKDVHLCPVEAVALCLFERFHVEMEPPPSFESSKH</sequence>
<dbReference type="OrthoDB" id="10462678at2759"/>
<dbReference type="Pfam" id="PF16787">
    <property type="entry name" value="NDC10_II"/>
    <property type="match status" value="1"/>
</dbReference>